<organism evidence="1 2">
    <name type="scientific">Fusobacterium periodonticum D10</name>
    <dbReference type="NCBI Taxonomy" id="620833"/>
    <lineage>
        <taxon>Bacteria</taxon>
        <taxon>Fusobacteriati</taxon>
        <taxon>Fusobacteriota</taxon>
        <taxon>Fusobacteriia</taxon>
        <taxon>Fusobacteriales</taxon>
        <taxon>Fusobacteriaceae</taxon>
        <taxon>Fusobacterium</taxon>
    </lineage>
</organism>
<dbReference type="Gene3D" id="3.40.50.300">
    <property type="entry name" value="P-loop containing nucleotide triphosphate hydrolases"/>
    <property type="match status" value="1"/>
</dbReference>
<dbReference type="EMBL" id="ACIF01000011">
    <property type="protein sequence ID" value="EKA94826.1"/>
    <property type="molecule type" value="Genomic_DNA"/>
</dbReference>
<name>K1GTS3_9FUSO</name>
<evidence type="ECO:0000313" key="2">
    <source>
        <dbReference type="Proteomes" id="UP000005809"/>
    </source>
</evidence>
<accession>K1GTS3</accession>
<evidence type="ECO:0000313" key="1">
    <source>
        <dbReference type="EMBL" id="EKA94826.1"/>
    </source>
</evidence>
<dbReference type="InterPro" id="IPR027417">
    <property type="entry name" value="P-loop_NTPase"/>
</dbReference>
<proteinExistence type="predicted"/>
<dbReference type="Proteomes" id="UP000005809">
    <property type="component" value="Unassembled WGS sequence"/>
</dbReference>
<gene>
    <name evidence="1" type="ORF">FPOG_00587</name>
</gene>
<comment type="caution">
    <text evidence="1">The sequence shown here is derived from an EMBL/GenBank/DDBJ whole genome shotgun (WGS) entry which is preliminary data.</text>
</comment>
<feature type="non-terminal residue" evidence="1">
    <location>
        <position position="94"/>
    </location>
</feature>
<reference evidence="1 2" key="1">
    <citation type="submission" date="2012-05" db="EMBL/GenBank/DDBJ databases">
        <title>The Genome Sequence of Fusobacterium periodontium Oral Taxon 201 Strain D10.</title>
        <authorList>
            <consortium name="The Broad Institute Genome Sequencing Platform"/>
            <consortium name="The Broad Institute Genome Sequencing Center for Infectious Disease"/>
            <person name="Earl A."/>
            <person name="Ward D."/>
            <person name="Feldgarden M."/>
            <person name="Gevers D."/>
            <person name="Strauss J."/>
            <person name="Sibley C."/>
            <person name="White A."/>
            <person name="Ambrose C.E."/>
            <person name="Allen-Vercoe E."/>
            <person name="Walker B."/>
            <person name="Young S.K."/>
            <person name="Zeng Q."/>
            <person name="Gargeya S."/>
            <person name="Fitzgerald M."/>
            <person name="Haas B."/>
            <person name="Abouelleil A."/>
            <person name="Alvarado L."/>
            <person name="Arachchi H.M."/>
            <person name="Berlin A.M."/>
            <person name="Chapman S.B."/>
            <person name="Goldberg J."/>
            <person name="Griggs A."/>
            <person name="Gujja S."/>
            <person name="Hansen M."/>
            <person name="Howarth C."/>
            <person name="Imamovic A."/>
            <person name="Larimer J."/>
            <person name="McCowan C."/>
            <person name="Montmayeur A."/>
            <person name="Murphy C."/>
            <person name="Neiman D."/>
            <person name="Pearson M."/>
            <person name="Priest M."/>
            <person name="Roberts A."/>
            <person name="Saif S."/>
            <person name="Shea T."/>
            <person name="Sisk P."/>
            <person name="Sykes S."/>
            <person name="Wortman J."/>
            <person name="Nusbaum C."/>
            <person name="Birren B."/>
        </authorList>
    </citation>
    <scope>NUCLEOTIDE SEQUENCE [LARGE SCALE GENOMIC DNA]</scope>
    <source>
        <strain evidence="1 2">D10</strain>
    </source>
</reference>
<sequence>MLDEFLKNELSFNREAGTYLFYGDDLEKNYRIALEFSAALFSRNIENEDEKSKIKDKTLRNLYSDLMVVDNLNIDTVRDIIKKTYTSSHEGGAK</sequence>
<dbReference type="AlphaFoldDB" id="K1GTS3"/>
<dbReference type="HOGENOM" id="CLU_2391125_0_0_0"/>
<protein>
    <submittedName>
        <fullName evidence="1">Uncharacterized protein</fullName>
    </submittedName>
</protein>
<dbReference type="Pfam" id="PF13177">
    <property type="entry name" value="DNA_pol3_delta2"/>
    <property type="match status" value="1"/>
</dbReference>